<evidence type="ECO:0000256" key="1">
    <source>
        <dbReference type="ARBA" id="ARBA00007347"/>
    </source>
</evidence>
<evidence type="ECO:0000256" key="2">
    <source>
        <dbReference type="ARBA" id="ARBA00023157"/>
    </source>
</evidence>
<protein>
    <recommendedName>
        <fullName evidence="3">COX assembly mitochondrial protein</fullName>
    </recommendedName>
</protein>
<dbReference type="PANTHER" id="PTHR22977">
    <property type="entry name" value="COX ASSEMBLY MITOCHONDRIAL PROTEIN"/>
    <property type="match status" value="1"/>
</dbReference>
<evidence type="ECO:0000313" key="5">
    <source>
        <dbReference type="Proteomes" id="UP001314169"/>
    </source>
</evidence>
<organism evidence="4 5">
    <name type="scientific">Pipistrellus nathusii</name>
    <name type="common">Nathusius' pipistrelle</name>
    <dbReference type="NCBI Taxonomy" id="59473"/>
    <lineage>
        <taxon>Eukaryota</taxon>
        <taxon>Metazoa</taxon>
        <taxon>Chordata</taxon>
        <taxon>Craniata</taxon>
        <taxon>Vertebrata</taxon>
        <taxon>Euteleostomi</taxon>
        <taxon>Mammalia</taxon>
        <taxon>Eutheria</taxon>
        <taxon>Laurasiatheria</taxon>
        <taxon>Chiroptera</taxon>
        <taxon>Yangochiroptera</taxon>
        <taxon>Vespertilionidae</taxon>
        <taxon>Pipistrellus</taxon>
    </lineage>
</organism>
<accession>A0ABN9ZBJ4</accession>
<evidence type="ECO:0000256" key="3">
    <source>
        <dbReference type="RuleBase" id="RU364104"/>
    </source>
</evidence>
<dbReference type="PROSITE" id="PS51808">
    <property type="entry name" value="CHCH"/>
    <property type="match status" value="1"/>
</dbReference>
<keyword evidence="5" id="KW-1185">Reference proteome</keyword>
<name>A0ABN9ZBJ4_PIPNA</name>
<keyword evidence="3" id="KW-0496">Mitochondrion</keyword>
<dbReference type="Pfam" id="PF08583">
    <property type="entry name" value="Cmc1"/>
    <property type="match status" value="1"/>
</dbReference>
<comment type="similarity">
    <text evidence="1 3">Belongs to the CMC family.</text>
</comment>
<dbReference type="PANTHER" id="PTHR22977:SF5">
    <property type="entry name" value="COX ASSEMBLY MITOCHONDRIAL PROTEIN HOMOLOG"/>
    <property type="match status" value="1"/>
</dbReference>
<evidence type="ECO:0000313" key="4">
    <source>
        <dbReference type="EMBL" id="CAK6435706.1"/>
    </source>
</evidence>
<dbReference type="EMBL" id="OY882870">
    <property type="protein sequence ID" value="CAK6435706.1"/>
    <property type="molecule type" value="Genomic_DNA"/>
</dbReference>
<proteinExistence type="inferred from homology"/>
<sequence>MALDPAEQHLRHVEKDVLIPKIMREKARERCSEQVQDFTKCCKESGMLMVVKCRKENSALKECLTAYYTDPAFYEECKMEYLKEREEFRKTGIPTKKRLQKLPTSMRFYSLESAVFIGQNKFQHLTPIPLITDKPE</sequence>
<comment type="subcellular location">
    <subcellularLocation>
        <location evidence="3">Mitochondrion</location>
    </subcellularLocation>
</comment>
<keyword evidence="2" id="KW-1015">Disulfide bond</keyword>
<gene>
    <name evidence="4" type="ORF">MPIPNATIZW_LOCUS4012</name>
</gene>
<reference evidence="4" key="1">
    <citation type="submission" date="2023-12" db="EMBL/GenBank/DDBJ databases">
        <authorList>
            <person name="Brown T."/>
        </authorList>
    </citation>
    <scope>NUCLEOTIDE SEQUENCE</scope>
</reference>
<dbReference type="Proteomes" id="UP001314169">
    <property type="component" value="Chromosome 13"/>
</dbReference>
<dbReference type="InterPro" id="IPR013892">
    <property type="entry name" value="Cyt_c_biogenesis_Cmc1-like"/>
</dbReference>